<dbReference type="AlphaFoldDB" id="A0A3P6UCV4"/>
<keyword evidence="2" id="KW-0175">Coiled coil</keyword>
<dbReference type="InterPro" id="IPR011992">
    <property type="entry name" value="EF-hand-dom_pair"/>
</dbReference>
<proteinExistence type="predicted"/>
<dbReference type="EMBL" id="UYRU01045429">
    <property type="protein sequence ID" value="VDK89530.1"/>
    <property type="molecule type" value="Genomic_DNA"/>
</dbReference>
<dbReference type="InterPro" id="IPR018247">
    <property type="entry name" value="EF_Hand_1_Ca_BS"/>
</dbReference>
<dbReference type="InterPro" id="IPR002048">
    <property type="entry name" value="EF_hand_dom"/>
</dbReference>
<keyword evidence="5" id="KW-1185">Reference proteome</keyword>
<evidence type="ECO:0000256" key="2">
    <source>
        <dbReference type="SAM" id="Coils"/>
    </source>
</evidence>
<accession>A0A3P6UCV4</accession>
<feature type="coiled-coil region" evidence="2">
    <location>
        <begin position="179"/>
        <end position="224"/>
    </location>
</feature>
<evidence type="ECO:0000313" key="5">
    <source>
        <dbReference type="Proteomes" id="UP000281553"/>
    </source>
</evidence>
<evidence type="ECO:0000259" key="3">
    <source>
        <dbReference type="PROSITE" id="PS50222"/>
    </source>
</evidence>
<dbReference type="Proteomes" id="UP000281553">
    <property type="component" value="Unassembled WGS sequence"/>
</dbReference>
<dbReference type="SUPFAM" id="SSF47473">
    <property type="entry name" value="EF-hand"/>
    <property type="match status" value="1"/>
</dbReference>
<dbReference type="Gene3D" id="1.10.238.10">
    <property type="entry name" value="EF-hand"/>
    <property type="match status" value="1"/>
</dbReference>
<reference evidence="4 5" key="1">
    <citation type="submission" date="2018-11" db="EMBL/GenBank/DDBJ databases">
        <authorList>
            <consortium name="Pathogen Informatics"/>
        </authorList>
    </citation>
    <scope>NUCLEOTIDE SEQUENCE [LARGE SCALE GENOMIC DNA]</scope>
</reference>
<dbReference type="GO" id="GO:0005509">
    <property type="term" value="F:calcium ion binding"/>
    <property type="evidence" value="ECO:0007669"/>
    <property type="project" value="InterPro"/>
</dbReference>
<dbReference type="PROSITE" id="PS50222">
    <property type="entry name" value="EF_HAND_2"/>
    <property type="match status" value="1"/>
</dbReference>
<dbReference type="CDD" id="cd00051">
    <property type="entry name" value="EFh"/>
    <property type="match status" value="1"/>
</dbReference>
<protein>
    <recommendedName>
        <fullName evidence="3">EF-hand domain-containing protein</fullName>
    </recommendedName>
</protein>
<organism evidence="4 5">
    <name type="scientific">Dibothriocephalus latus</name>
    <name type="common">Fish tapeworm</name>
    <name type="synonym">Diphyllobothrium latum</name>
    <dbReference type="NCBI Taxonomy" id="60516"/>
    <lineage>
        <taxon>Eukaryota</taxon>
        <taxon>Metazoa</taxon>
        <taxon>Spiralia</taxon>
        <taxon>Lophotrochozoa</taxon>
        <taxon>Platyhelminthes</taxon>
        <taxon>Cestoda</taxon>
        <taxon>Eucestoda</taxon>
        <taxon>Diphyllobothriidea</taxon>
        <taxon>Diphyllobothriidae</taxon>
        <taxon>Dibothriocephalus</taxon>
    </lineage>
</organism>
<sequence>MAAETKVELAAFLKSYDTDGSGTFNRDRWLHLCSSPAINLPQNLATAVFDRLDTDHDGIVTINELLAELEEWQKTMEQAKENGMGEMCTTPDTTTYIPPTPNNDHLLTNGNSWGHKRPKGTLTFNKRKYSIYESSPEEINSAFRQSLAQAQKLQNFIRDSYPELAQPFANMVESFKKDIKVERTEHETLEQVYENEKEARKADLERLERELDSQIQLVEERLRADVRTYFFVVTIEKECGSPYSKGFSPSV</sequence>
<evidence type="ECO:0000256" key="1">
    <source>
        <dbReference type="ARBA" id="ARBA00022837"/>
    </source>
</evidence>
<feature type="domain" description="EF-hand" evidence="3">
    <location>
        <begin position="40"/>
        <end position="75"/>
    </location>
</feature>
<dbReference type="OrthoDB" id="6279399at2759"/>
<keyword evidence="1" id="KW-0106">Calcium</keyword>
<dbReference type="PROSITE" id="PS00018">
    <property type="entry name" value="EF_HAND_1"/>
    <property type="match status" value="1"/>
</dbReference>
<name>A0A3P6UCV4_DIBLA</name>
<evidence type="ECO:0000313" key="4">
    <source>
        <dbReference type="EMBL" id="VDK89530.1"/>
    </source>
</evidence>
<gene>
    <name evidence="4" type="ORF">DILT_LOCUS4414</name>
</gene>